<dbReference type="PANTHER" id="PTHR43639">
    <property type="entry name" value="OXIDOREDUCTASE, SHORT-CHAIN DEHYDROGENASE/REDUCTASE FAMILY (AFU_ORTHOLOGUE AFUA_5G02870)"/>
    <property type="match status" value="1"/>
</dbReference>
<dbReference type="Gene3D" id="3.40.50.720">
    <property type="entry name" value="NAD(P)-binding Rossmann-like Domain"/>
    <property type="match status" value="1"/>
</dbReference>
<dbReference type="PANTHER" id="PTHR43639:SF1">
    <property type="entry name" value="SHORT-CHAIN DEHYDROGENASE_REDUCTASE FAMILY PROTEIN"/>
    <property type="match status" value="1"/>
</dbReference>
<dbReference type="GO" id="GO:0016491">
    <property type="term" value="F:oxidoreductase activity"/>
    <property type="evidence" value="ECO:0007669"/>
    <property type="project" value="UniProtKB-KW"/>
</dbReference>
<protein>
    <recommendedName>
        <fullName evidence="3">Ketoreductase domain-containing protein</fullName>
    </recommendedName>
</protein>
<accession>A0A1S1BX07</accession>
<proteinExistence type="inferred from homology"/>
<evidence type="ECO:0000313" key="4">
    <source>
        <dbReference type="EMBL" id="RMS49596.1"/>
    </source>
</evidence>
<evidence type="ECO:0000313" key="5">
    <source>
        <dbReference type="Proteomes" id="UP000270834"/>
    </source>
</evidence>
<dbReference type="PRINTS" id="PR00080">
    <property type="entry name" value="SDRFAMILY"/>
</dbReference>
<evidence type="ECO:0000256" key="1">
    <source>
        <dbReference type="ARBA" id="ARBA00006484"/>
    </source>
</evidence>
<dbReference type="Pfam" id="PF13561">
    <property type="entry name" value="adh_short_C2"/>
    <property type="match status" value="1"/>
</dbReference>
<dbReference type="SMART" id="SM00822">
    <property type="entry name" value="PKS_KR"/>
    <property type="match status" value="1"/>
</dbReference>
<dbReference type="PRINTS" id="PR00081">
    <property type="entry name" value="GDHRDH"/>
</dbReference>
<keyword evidence="2" id="KW-0560">Oxidoreductase</keyword>
<comment type="similarity">
    <text evidence="1">Belongs to the short-chain dehydrogenases/reductases (SDR) family.</text>
</comment>
<dbReference type="FunFam" id="3.40.50.720:FF:000290">
    <property type="entry name" value="SDR family oxidoreductase"/>
    <property type="match status" value="1"/>
</dbReference>
<dbReference type="AlphaFoldDB" id="A0A1S1BX07"/>
<dbReference type="InterPro" id="IPR036291">
    <property type="entry name" value="NAD(P)-bd_dom_sf"/>
</dbReference>
<name>A0A1S1BX07_PSEAI</name>
<gene>
    <name evidence="4" type="ORF">ALP65_00899</name>
</gene>
<dbReference type="SUPFAM" id="SSF51735">
    <property type="entry name" value="NAD(P)-binding Rossmann-fold domains"/>
    <property type="match status" value="1"/>
</dbReference>
<organism evidence="4 5">
    <name type="scientific">Pseudomonas aeruginosa</name>
    <dbReference type="NCBI Taxonomy" id="287"/>
    <lineage>
        <taxon>Bacteria</taxon>
        <taxon>Pseudomonadati</taxon>
        <taxon>Pseudomonadota</taxon>
        <taxon>Gammaproteobacteria</taxon>
        <taxon>Pseudomonadales</taxon>
        <taxon>Pseudomonadaceae</taxon>
        <taxon>Pseudomonas</taxon>
    </lineage>
</organism>
<comment type="caution">
    <text evidence="4">The sequence shown here is derived from an EMBL/GenBank/DDBJ whole genome shotgun (WGS) entry which is preliminary data.</text>
</comment>
<evidence type="ECO:0000256" key="2">
    <source>
        <dbReference type="ARBA" id="ARBA00023002"/>
    </source>
</evidence>
<dbReference type="InterPro" id="IPR057326">
    <property type="entry name" value="KR_dom"/>
</dbReference>
<dbReference type="InterPro" id="IPR002347">
    <property type="entry name" value="SDR_fam"/>
</dbReference>
<reference evidence="4 5" key="1">
    <citation type="submission" date="2018-08" db="EMBL/GenBank/DDBJ databases">
        <title>Recombination of ecologically and evolutionarily significant loci maintains genetic cohesion in the Pseudomonas syringae species complex.</title>
        <authorList>
            <person name="Dillon M."/>
            <person name="Thakur S."/>
            <person name="Almeida R.N.D."/>
            <person name="Weir B.S."/>
            <person name="Guttman D.S."/>
        </authorList>
    </citation>
    <scope>NUCLEOTIDE SEQUENCE [LARGE SCALE GENOMIC DNA]</scope>
    <source>
        <strain evidence="4 5">ICMP 7846</strain>
    </source>
</reference>
<dbReference type="EMBL" id="RBSQ01000984">
    <property type="protein sequence ID" value="RMS49596.1"/>
    <property type="molecule type" value="Genomic_DNA"/>
</dbReference>
<accession>A0A3M5DI57</accession>
<dbReference type="Proteomes" id="UP000270834">
    <property type="component" value="Unassembled WGS sequence"/>
</dbReference>
<sequence length="254" mass="25691">MEISMSVSSASLAGKVAFVQGGSRGIGAAIVRRLAAEGASVAFTYVSSADKSRALAAELEGAGASILALHADSADAAALVAAVDEAAARFGRIDILVNNAAVLALGSVEELPLADFERTLAINVRSVFVATQAAVKHMGDGGRVISIGSTNAERMPFAGGATYAMSKSALVGLTKGLARDLGPRGITVNNVQPGPVDTDMNPDDGDFAEALKGLMALPRYARSEEIASFVAYLAGPEAAYITGASLTIDGGFSA</sequence>
<evidence type="ECO:0000259" key="3">
    <source>
        <dbReference type="SMART" id="SM00822"/>
    </source>
</evidence>
<feature type="domain" description="Ketoreductase" evidence="3">
    <location>
        <begin position="15"/>
        <end position="194"/>
    </location>
</feature>
<dbReference type="CDD" id="cd05233">
    <property type="entry name" value="SDR_c"/>
    <property type="match status" value="1"/>
</dbReference>